<keyword evidence="3" id="KW-1185">Reference proteome</keyword>
<organism evidence="3 4">
    <name type="scientific">Hydra vulgaris</name>
    <name type="common">Hydra</name>
    <name type="synonym">Hydra attenuata</name>
    <dbReference type="NCBI Taxonomy" id="6087"/>
    <lineage>
        <taxon>Eukaryota</taxon>
        <taxon>Metazoa</taxon>
        <taxon>Cnidaria</taxon>
        <taxon>Hydrozoa</taxon>
        <taxon>Hydroidolina</taxon>
        <taxon>Anthoathecata</taxon>
        <taxon>Aplanulata</taxon>
        <taxon>Hydridae</taxon>
        <taxon>Hydra</taxon>
    </lineage>
</organism>
<evidence type="ECO:0000256" key="2">
    <source>
        <dbReference type="SAM" id="SignalP"/>
    </source>
</evidence>
<feature type="signal peptide" evidence="2">
    <location>
        <begin position="1"/>
        <end position="18"/>
    </location>
</feature>
<keyword evidence="2" id="KW-0732">Signal</keyword>
<gene>
    <name evidence="4" type="primary">LOC100197978</name>
</gene>
<evidence type="ECO:0000313" key="3">
    <source>
        <dbReference type="Proteomes" id="UP001652625"/>
    </source>
</evidence>
<keyword evidence="1" id="KW-0472">Membrane</keyword>
<evidence type="ECO:0000256" key="1">
    <source>
        <dbReference type="SAM" id="Phobius"/>
    </source>
</evidence>
<accession>A0ABM4CZT3</accession>
<feature type="chain" id="PRO_5047197404" evidence="2">
    <location>
        <begin position="19"/>
        <end position="455"/>
    </location>
</feature>
<dbReference type="RefSeq" id="XP_065667461.1">
    <property type="nucleotide sequence ID" value="XM_065811389.1"/>
</dbReference>
<sequence length="455" mass="51596">MQRIFNLLTLNWICFVFCYDTIERSWLGDSLTLPDHATCSYYAPFAIWDGKTRLCSCHIGETFYSLDNGTFGCFGGYGSNIGCSLHLKDKESIINLSNDNDKTWTLRPIVPYNFNYSLIMTMVWDIDGWHTNTNIAVKFDNDDNEITVSRLNMNFQKELQGRLFKIIFQNSKKNSKVNCFLFKVVGTAELPYYLTKPAFTTVTTSVTYTPNKLQSDSGTLVIALSVSLCVLLLVSVMLIIFFLKSRMKNLANVNRRKSNTSNIAENIYADIGSSTSALHKGQWTSQYLKIDEKQNSQNSTLGANLLTTNTLTTKSKTNCTLLPKKLDLFSGFDLNKSPCQSLQNEKTGIDNDIYLQPVQETKNNETNDYNEVLYRNTLPLPKVLRTENCYSMLETNLEISTYESLREFGETSNISTLPTNDLNDMKYSNSVPSNVDIRSGSPFYFETVACFLNES</sequence>
<reference evidence="4" key="1">
    <citation type="submission" date="2025-08" db="UniProtKB">
        <authorList>
            <consortium name="RefSeq"/>
        </authorList>
    </citation>
    <scope>IDENTIFICATION</scope>
</reference>
<protein>
    <submittedName>
        <fullName evidence="4">Uncharacterized protein LOC100197978 isoform X4</fullName>
    </submittedName>
</protein>
<keyword evidence="1" id="KW-1133">Transmembrane helix</keyword>
<dbReference type="Proteomes" id="UP001652625">
    <property type="component" value="Chromosome 12"/>
</dbReference>
<feature type="transmembrane region" description="Helical" evidence="1">
    <location>
        <begin position="220"/>
        <end position="243"/>
    </location>
</feature>
<name>A0ABM4CZT3_HYDVU</name>
<keyword evidence="1" id="KW-0812">Transmembrane</keyword>
<evidence type="ECO:0000313" key="4">
    <source>
        <dbReference type="RefSeq" id="XP_065667461.1"/>
    </source>
</evidence>
<proteinExistence type="predicted"/>
<dbReference type="GeneID" id="100197978"/>